<dbReference type="InterPro" id="IPR021414">
    <property type="entry name" value="DUF3054"/>
</dbReference>
<protein>
    <recommendedName>
        <fullName evidence="4">DUF3054 domain-containing protein</fullName>
    </recommendedName>
</protein>
<keyword evidence="1" id="KW-0472">Membrane</keyword>
<dbReference type="OrthoDB" id="3698172at2"/>
<proteinExistence type="predicted"/>
<feature type="transmembrane region" description="Helical" evidence="1">
    <location>
        <begin position="32"/>
        <end position="55"/>
    </location>
</feature>
<dbReference type="RefSeq" id="WP_125567627.1">
    <property type="nucleotide sequence ID" value="NZ_AP019307.1"/>
</dbReference>
<feature type="transmembrane region" description="Helical" evidence="1">
    <location>
        <begin position="61"/>
        <end position="81"/>
    </location>
</feature>
<dbReference type="EMBL" id="AP019307">
    <property type="protein sequence ID" value="BBH16891.1"/>
    <property type="molecule type" value="Genomic_DNA"/>
</dbReference>
<keyword evidence="1" id="KW-0812">Transmembrane</keyword>
<name>A0A3G9ITD3_9ACTN</name>
<organism evidence="2 3">
    <name type="scientific">Nocardioides baekrokdamisoli</name>
    <dbReference type="NCBI Taxonomy" id="1804624"/>
    <lineage>
        <taxon>Bacteria</taxon>
        <taxon>Bacillati</taxon>
        <taxon>Actinomycetota</taxon>
        <taxon>Actinomycetes</taxon>
        <taxon>Propionibacteriales</taxon>
        <taxon>Nocardioidaceae</taxon>
        <taxon>Nocardioides</taxon>
    </lineage>
</organism>
<dbReference type="Pfam" id="PF11255">
    <property type="entry name" value="DUF3054"/>
    <property type="match status" value="1"/>
</dbReference>
<feature type="transmembrane region" description="Helical" evidence="1">
    <location>
        <begin position="93"/>
        <end position="112"/>
    </location>
</feature>
<sequence length="117" mass="12743">MIRAALPIVVDVAIVVTFATVGMFNHDTNHSLLNLGAIAWPFLLGLAAGWVGAIWNGLRGLRIWPGGLVIVILTYGIGMAFRSLSGRGLETGFLVFSACFFVVTMLGWRGIWQLVRR</sequence>
<feature type="transmembrane region" description="Helical" evidence="1">
    <location>
        <begin position="6"/>
        <end position="25"/>
    </location>
</feature>
<gene>
    <name evidence="2" type="ORF">Back2_11780</name>
</gene>
<reference evidence="2 3" key="1">
    <citation type="submission" date="2018-11" db="EMBL/GenBank/DDBJ databases">
        <title>Complete genome sequence of Nocardioides baekrokdamisoli strain KCTC 39748.</title>
        <authorList>
            <person name="Kang S.W."/>
            <person name="Lee K.C."/>
            <person name="Kim K.K."/>
            <person name="Kim J.S."/>
            <person name="Kim D.S."/>
            <person name="Ko S.H."/>
            <person name="Yang S.H."/>
            <person name="Shin Y.K."/>
            <person name="Lee J.S."/>
        </authorList>
    </citation>
    <scope>NUCLEOTIDE SEQUENCE [LARGE SCALE GENOMIC DNA]</scope>
    <source>
        <strain evidence="2 3">KCTC 39748</strain>
    </source>
</reference>
<evidence type="ECO:0000256" key="1">
    <source>
        <dbReference type="SAM" id="Phobius"/>
    </source>
</evidence>
<accession>A0A3G9ITD3</accession>
<evidence type="ECO:0000313" key="2">
    <source>
        <dbReference type="EMBL" id="BBH16891.1"/>
    </source>
</evidence>
<keyword evidence="3" id="KW-1185">Reference proteome</keyword>
<evidence type="ECO:0000313" key="3">
    <source>
        <dbReference type="Proteomes" id="UP000271573"/>
    </source>
</evidence>
<dbReference type="KEGG" id="nbe:Back2_11780"/>
<keyword evidence="1" id="KW-1133">Transmembrane helix</keyword>
<evidence type="ECO:0008006" key="4">
    <source>
        <dbReference type="Google" id="ProtNLM"/>
    </source>
</evidence>
<dbReference type="AlphaFoldDB" id="A0A3G9ITD3"/>
<dbReference type="Proteomes" id="UP000271573">
    <property type="component" value="Chromosome"/>
</dbReference>